<dbReference type="Pfam" id="PF13921">
    <property type="entry name" value="Myb_DNA-bind_6"/>
    <property type="match status" value="1"/>
</dbReference>
<dbReference type="GO" id="GO:0000981">
    <property type="term" value="F:DNA-binding transcription factor activity, RNA polymerase II-specific"/>
    <property type="evidence" value="ECO:0007669"/>
    <property type="project" value="TreeGrafter"/>
</dbReference>
<dbReference type="InterPro" id="IPR001005">
    <property type="entry name" value="SANT/Myb"/>
</dbReference>
<proteinExistence type="predicted"/>
<dbReference type="CDD" id="cd00167">
    <property type="entry name" value="SANT"/>
    <property type="match status" value="2"/>
</dbReference>
<feature type="domain" description="Myb-like" evidence="7">
    <location>
        <begin position="257"/>
        <end position="307"/>
    </location>
</feature>
<name>A0A835MQY6_9ROSI</name>
<evidence type="ECO:0000256" key="2">
    <source>
        <dbReference type="ARBA" id="ARBA00022737"/>
    </source>
</evidence>
<dbReference type="EMBL" id="JADGMS010000016">
    <property type="protein sequence ID" value="KAF9666383.1"/>
    <property type="molecule type" value="Genomic_DNA"/>
</dbReference>
<feature type="domain" description="Myb-like" evidence="7">
    <location>
        <begin position="205"/>
        <end position="256"/>
    </location>
</feature>
<feature type="domain" description="HTH myb-type" evidence="8">
    <location>
        <begin position="261"/>
        <end position="311"/>
    </location>
</feature>
<keyword evidence="3" id="KW-0804">Transcription</keyword>
<gene>
    <name evidence="9" type="ORF">SADUNF_Sadunf16G0223800</name>
</gene>
<keyword evidence="10" id="KW-1185">Reference proteome</keyword>
<feature type="region of interest" description="Disordered" evidence="6">
    <location>
        <begin position="336"/>
        <end position="372"/>
    </location>
</feature>
<dbReference type="PROSITE" id="PS50090">
    <property type="entry name" value="MYB_LIKE"/>
    <property type="match status" value="2"/>
</dbReference>
<comment type="caution">
    <text evidence="9">The sequence shown here is derived from an EMBL/GenBank/DDBJ whole genome shotgun (WGS) entry which is preliminary data.</text>
</comment>
<comment type="subcellular location">
    <subcellularLocation>
        <location evidence="1">Nucleus</location>
    </subcellularLocation>
</comment>
<dbReference type="SUPFAM" id="SSF46689">
    <property type="entry name" value="Homeodomain-like"/>
    <property type="match status" value="1"/>
</dbReference>
<keyword evidence="2" id="KW-0677">Repeat</keyword>
<evidence type="ECO:0000256" key="6">
    <source>
        <dbReference type="SAM" id="MobiDB-lite"/>
    </source>
</evidence>
<dbReference type="GO" id="GO:0005634">
    <property type="term" value="C:nucleus"/>
    <property type="evidence" value="ECO:0007669"/>
    <property type="project" value="UniProtKB-SubCell"/>
</dbReference>
<evidence type="ECO:0000259" key="7">
    <source>
        <dbReference type="PROSITE" id="PS50090"/>
    </source>
</evidence>
<evidence type="ECO:0000313" key="9">
    <source>
        <dbReference type="EMBL" id="KAF9666383.1"/>
    </source>
</evidence>
<evidence type="ECO:0000259" key="8">
    <source>
        <dbReference type="PROSITE" id="PS51294"/>
    </source>
</evidence>
<evidence type="ECO:0000256" key="4">
    <source>
        <dbReference type="ARBA" id="ARBA00023125"/>
    </source>
</evidence>
<dbReference type="AlphaFoldDB" id="A0A835MQY6"/>
<dbReference type="OrthoDB" id="2143914at2759"/>
<evidence type="ECO:0000256" key="1">
    <source>
        <dbReference type="ARBA" id="ARBA00004123"/>
    </source>
</evidence>
<dbReference type="GO" id="GO:0000978">
    <property type="term" value="F:RNA polymerase II cis-regulatory region sequence-specific DNA binding"/>
    <property type="evidence" value="ECO:0007669"/>
    <property type="project" value="TreeGrafter"/>
</dbReference>
<keyword evidence="3" id="KW-0805">Transcription regulation</keyword>
<reference evidence="9 10" key="1">
    <citation type="submission" date="2020-10" db="EMBL/GenBank/DDBJ databases">
        <title>Plant Genome Project.</title>
        <authorList>
            <person name="Zhang R.-G."/>
        </authorList>
    </citation>
    <scope>NUCLEOTIDE SEQUENCE [LARGE SCALE GENOMIC DNA]</scope>
    <source>
        <strain evidence="9">FAFU-HL-1</strain>
        <tissue evidence="9">Leaf</tissue>
    </source>
</reference>
<keyword evidence="4" id="KW-0238">DNA-binding</keyword>
<dbReference type="PANTHER" id="PTHR45614:SF273">
    <property type="entry name" value="MYB DOMAIN PROTEIN 100-RELATED"/>
    <property type="match status" value="1"/>
</dbReference>
<dbReference type="Proteomes" id="UP000657918">
    <property type="component" value="Chromosome 16"/>
</dbReference>
<accession>A0A835MQY6</accession>
<feature type="domain" description="HTH myb-type" evidence="8">
    <location>
        <begin position="205"/>
        <end position="260"/>
    </location>
</feature>
<sequence>MEFNTKLKEEFPFLSSLLSEYSLNPEGTDDFSLDEEAFSSKGLFYNLHHLDNSHLINNTPLITPSYLDHFTMEGSSKNPFSGTCTDPARLDSLAGGFSSHDLNACKSTPLLPAGCGDRLLHGLPGGPVREYDYQKIFEARSLSQKEMKGQRKFEEIGLMSAANNGVSTDEVSCVSTEDSKYHKQADHHRKARKLMLEKDSKVDRRSHVIKGQWSPQEDRLLVHLVKQYGIKKWSLIAKMLEGRVGKQCRERWHNHLRPDIKKDAWSEEEDEILINAHKDIGNRWAEIAKRLPGRTENTIKNHWNATKRRQFSRRRSGKDLNSKITLLQSYIQMVTSSSSAQENKEEAKTDDVNSNSQNLNESSGSSSTDLEIPYEHDRNNEESKLSFDSNLFLDSYGLMSFLEEMPCSCVVDESNMEFEISELDSLMKSAEVKKEMDLVEMISQGIIH</sequence>
<dbReference type="FunFam" id="1.10.10.60:FF:000381">
    <property type="entry name" value="Transcription factor MYB119"/>
    <property type="match status" value="1"/>
</dbReference>
<evidence type="ECO:0000256" key="3">
    <source>
        <dbReference type="ARBA" id="ARBA00023015"/>
    </source>
</evidence>
<dbReference type="PANTHER" id="PTHR45614">
    <property type="entry name" value="MYB PROTEIN-RELATED"/>
    <property type="match status" value="1"/>
</dbReference>
<feature type="compositionally biased region" description="Low complexity" evidence="6">
    <location>
        <begin position="353"/>
        <end position="367"/>
    </location>
</feature>
<organism evidence="9 10">
    <name type="scientific">Salix dunnii</name>
    <dbReference type="NCBI Taxonomy" id="1413687"/>
    <lineage>
        <taxon>Eukaryota</taxon>
        <taxon>Viridiplantae</taxon>
        <taxon>Streptophyta</taxon>
        <taxon>Embryophyta</taxon>
        <taxon>Tracheophyta</taxon>
        <taxon>Spermatophyta</taxon>
        <taxon>Magnoliopsida</taxon>
        <taxon>eudicotyledons</taxon>
        <taxon>Gunneridae</taxon>
        <taxon>Pentapetalae</taxon>
        <taxon>rosids</taxon>
        <taxon>fabids</taxon>
        <taxon>Malpighiales</taxon>
        <taxon>Salicaceae</taxon>
        <taxon>Saliceae</taxon>
        <taxon>Salix</taxon>
    </lineage>
</organism>
<keyword evidence="5" id="KW-0539">Nucleus</keyword>
<dbReference type="InterPro" id="IPR050560">
    <property type="entry name" value="MYB_TF"/>
</dbReference>
<protein>
    <submittedName>
        <fullName evidence="9">Uncharacterized protein</fullName>
    </submittedName>
</protein>
<feature type="compositionally biased region" description="Basic and acidic residues" evidence="6">
    <location>
        <begin position="342"/>
        <end position="351"/>
    </location>
</feature>
<dbReference type="FunFam" id="1.10.10.60:FF:000010">
    <property type="entry name" value="Transcriptional activator Myb isoform A"/>
    <property type="match status" value="1"/>
</dbReference>
<dbReference type="InterPro" id="IPR009057">
    <property type="entry name" value="Homeodomain-like_sf"/>
</dbReference>
<dbReference type="Gene3D" id="1.10.10.60">
    <property type="entry name" value="Homeodomain-like"/>
    <property type="match status" value="2"/>
</dbReference>
<dbReference type="InterPro" id="IPR017930">
    <property type="entry name" value="Myb_dom"/>
</dbReference>
<evidence type="ECO:0000313" key="10">
    <source>
        <dbReference type="Proteomes" id="UP000657918"/>
    </source>
</evidence>
<evidence type="ECO:0000256" key="5">
    <source>
        <dbReference type="ARBA" id="ARBA00023242"/>
    </source>
</evidence>
<dbReference type="SMART" id="SM00717">
    <property type="entry name" value="SANT"/>
    <property type="match status" value="2"/>
</dbReference>
<dbReference type="PROSITE" id="PS51294">
    <property type="entry name" value="HTH_MYB"/>
    <property type="match status" value="2"/>
</dbReference>